<comment type="catalytic activity">
    <reaction evidence="10">
        <text>ATP + H2O = ADP + phosphate + H(+)</text>
        <dbReference type="Rhea" id="RHEA:13065"/>
        <dbReference type="ChEBI" id="CHEBI:15377"/>
        <dbReference type="ChEBI" id="CHEBI:15378"/>
        <dbReference type="ChEBI" id="CHEBI:30616"/>
        <dbReference type="ChEBI" id="CHEBI:43474"/>
        <dbReference type="ChEBI" id="CHEBI:456216"/>
        <dbReference type="EC" id="5.6.2.4"/>
    </reaction>
</comment>
<reference evidence="16" key="1">
    <citation type="submission" date="2021-02" db="EMBL/GenBank/DDBJ databases">
        <authorList>
            <person name="Nowell W R."/>
        </authorList>
    </citation>
    <scope>NUCLEOTIDE SEQUENCE</scope>
</reference>
<dbReference type="InterPro" id="IPR013986">
    <property type="entry name" value="DExx_box_DNA_helicase_dom_sf"/>
</dbReference>
<dbReference type="SUPFAM" id="SSF52540">
    <property type="entry name" value="P-loop containing nucleoside triphosphate hydrolases"/>
    <property type="match status" value="1"/>
</dbReference>
<dbReference type="Pfam" id="PF13361">
    <property type="entry name" value="UvrD_C"/>
    <property type="match status" value="1"/>
</dbReference>
<keyword evidence="7" id="KW-0413">Isomerase</keyword>
<evidence type="ECO:0000256" key="12">
    <source>
        <dbReference type="SAM" id="Coils"/>
    </source>
</evidence>
<evidence type="ECO:0000256" key="9">
    <source>
        <dbReference type="ARBA" id="ARBA00034808"/>
    </source>
</evidence>
<sequence>TFHGLANRFLRIHHKMAGLRKDFLILDPSDQLSIVQQIIKELKHDSTAKHSKATSDHEEHVVQHKKRANTDDYELMDDEKPKSIVGYINRCKDDGKRASAINTRDITNLQEKFKHKIYFLYENKCKLEHKVDFGELLLKMKELLEQYPDLRRVYQQKFYFILVDEFQDTSKIQFDWLKLLLRPKNNDEKANCFMAVADDDQSIYSFRGAKAAENVEAYLKTMELDRNNSKHVIKLEQNYRSTDTVLRAANAVIANNKARLGKSLWTDMKNGERISLCQMDDNISEAKYVVDVIREFKQQNSTIPYSQIAILYRTNAQSRSFESSLNGAGIKYRIYGGIKFYERTEIKNALAYLRLCNNLDDDDAFRRIINFPSRSIGKKTLDNIETGAINRKCSLYRFLKMDPSCKKQKKLRDFVTLIDKCHQMAHDKVDPPEEDKNEDDIIELDAVNGQEIYRKPKSNAKLHEQAIYVFNQAQIIDHYKKKHENERVDNIQELCNAMRQFSDLYQTNDLNDFLSHTTLDNSSQDGKIDSSRIDAVQLMTVHGSKGLEFHYVFIVGLNEGLFPSSFSDTDEEEERRLMYVAITRAKRVLHLTHSRRRMHFGEWKNCQRSKFLNEIPIDLIRQVYDPQLNFNSKNDATPSPHKKMKTTTTTTPMAFMSVAFILMTNNLSNTMRTYWNKTQNEEILNNTITSNQASSSRRRLPFSSSNMSLTTDNNIRKKSSGNHTSQNTKLKPTIVNGHTKRQNGNSYINVDTPTTTNDDDDDDDDDTDDQLTNVQTLDETNEADFTLDTSHNNNELIGVDNQNNQQMIHELLQSNMNLKHEIRDIRHQIRKSDKQTKLYTSKTIDDPECSFLPANNDDSISTNNDKILNKYKQEAN</sequence>
<evidence type="ECO:0000256" key="10">
    <source>
        <dbReference type="ARBA" id="ARBA00048988"/>
    </source>
</evidence>
<dbReference type="PROSITE" id="PS51198">
    <property type="entry name" value="UVRD_HELICASE_ATP_BIND"/>
    <property type="match status" value="1"/>
</dbReference>
<dbReference type="GO" id="GO:0000725">
    <property type="term" value="P:recombinational repair"/>
    <property type="evidence" value="ECO:0007669"/>
    <property type="project" value="TreeGrafter"/>
</dbReference>
<evidence type="ECO:0000256" key="4">
    <source>
        <dbReference type="ARBA" id="ARBA00022806"/>
    </source>
</evidence>
<dbReference type="Pfam" id="PF00580">
    <property type="entry name" value="UvrD-helicase"/>
    <property type="match status" value="1"/>
</dbReference>
<accession>A0A814UPE2</accession>
<evidence type="ECO:0000256" key="8">
    <source>
        <dbReference type="ARBA" id="ARBA00034617"/>
    </source>
</evidence>
<keyword evidence="4 11" id="KW-0347">Helicase</keyword>
<dbReference type="InterPro" id="IPR000212">
    <property type="entry name" value="DNA_helicase_UvrD/REP"/>
</dbReference>
<evidence type="ECO:0000313" key="17">
    <source>
        <dbReference type="EMBL" id="CAF3938791.1"/>
    </source>
</evidence>
<dbReference type="Gene3D" id="1.10.10.160">
    <property type="match status" value="1"/>
</dbReference>
<evidence type="ECO:0000313" key="18">
    <source>
        <dbReference type="Proteomes" id="UP000663829"/>
    </source>
</evidence>
<organism evidence="16 18">
    <name type="scientific">Didymodactylos carnosus</name>
    <dbReference type="NCBI Taxonomy" id="1234261"/>
    <lineage>
        <taxon>Eukaryota</taxon>
        <taxon>Metazoa</taxon>
        <taxon>Spiralia</taxon>
        <taxon>Gnathifera</taxon>
        <taxon>Rotifera</taxon>
        <taxon>Eurotatoria</taxon>
        <taxon>Bdelloidea</taxon>
        <taxon>Philodinida</taxon>
        <taxon>Philodinidae</taxon>
        <taxon>Didymodactylos</taxon>
    </lineage>
</organism>
<dbReference type="Proteomes" id="UP000663829">
    <property type="component" value="Unassembled WGS sequence"/>
</dbReference>
<comment type="catalytic activity">
    <reaction evidence="8">
        <text>Couples ATP hydrolysis with the unwinding of duplex DNA by translocating in the 3'-5' direction.</text>
        <dbReference type="EC" id="5.6.2.4"/>
    </reaction>
</comment>
<feature type="compositionally biased region" description="Polar residues" evidence="13">
    <location>
        <begin position="721"/>
        <end position="730"/>
    </location>
</feature>
<evidence type="ECO:0000256" key="1">
    <source>
        <dbReference type="ARBA" id="ARBA00009922"/>
    </source>
</evidence>
<name>A0A814UPE2_9BILA</name>
<evidence type="ECO:0000256" key="6">
    <source>
        <dbReference type="ARBA" id="ARBA00023125"/>
    </source>
</evidence>
<protein>
    <recommendedName>
        <fullName evidence="9">DNA 3'-5' helicase</fullName>
        <ecNumber evidence="9">5.6.2.4</ecNumber>
    </recommendedName>
</protein>
<evidence type="ECO:0000256" key="5">
    <source>
        <dbReference type="ARBA" id="ARBA00022840"/>
    </source>
</evidence>
<keyword evidence="12" id="KW-0175">Coiled coil</keyword>
<dbReference type="Gene3D" id="1.10.486.10">
    <property type="entry name" value="PCRA, domain 4"/>
    <property type="match status" value="1"/>
</dbReference>
<dbReference type="CDD" id="cd18807">
    <property type="entry name" value="SF1_C_UvrD"/>
    <property type="match status" value="1"/>
</dbReference>
<dbReference type="Gene3D" id="3.40.50.300">
    <property type="entry name" value="P-loop containing nucleotide triphosphate hydrolases"/>
    <property type="match status" value="2"/>
</dbReference>
<comment type="caution">
    <text evidence="11">Lacks conserved residue(s) required for the propagation of feature annotation.</text>
</comment>
<dbReference type="InterPro" id="IPR014017">
    <property type="entry name" value="DNA_helicase_UvrD-like_C"/>
</dbReference>
<dbReference type="GO" id="GO:0005524">
    <property type="term" value="F:ATP binding"/>
    <property type="evidence" value="ECO:0007669"/>
    <property type="project" value="UniProtKB-UniRule"/>
</dbReference>
<evidence type="ECO:0000256" key="13">
    <source>
        <dbReference type="SAM" id="MobiDB-lite"/>
    </source>
</evidence>
<keyword evidence="5 11" id="KW-0067">ATP-binding</keyword>
<dbReference type="InterPro" id="IPR014016">
    <property type="entry name" value="UvrD-like_ATP-bd"/>
</dbReference>
<evidence type="ECO:0000256" key="11">
    <source>
        <dbReference type="PROSITE-ProRule" id="PRU00560"/>
    </source>
</evidence>
<dbReference type="AlphaFoldDB" id="A0A814UPE2"/>
<evidence type="ECO:0000313" key="16">
    <source>
        <dbReference type="EMBL" id="CAF1174879.1"/>
    </source>
</evidence>
<keyword evidence="3 11" id="KW-0378">Hydrolase</keyword>
<dbReference type="GO" id="GO:0016787">
    <property type="term" value="F:hydrolase activity"/>
    <property type="evidence" value="ECO:0007669"/>
    <property type="project" value="UniProtKB-UniRule"/>
</dbReference>
<gene>
    <name evidence="16" type="ORF">GPM918_LOCUS22383</name>
    <name evidence="17" type="ORF">SRO942_LOCUS22381</name>
</gene>
<dbReference type="EC" id="5.6.2.4" evidence="9"/>
<dbReference type="InterPro" id="IPR027417">
    <property type="entry name" value="P-loop_NTPase"/>
</dbReference>
<evidence type="ECO:0000259" key="14">
    <source>
        <dbReference type="PROSITE" id="PS51198"/>
    </source>
</evidence>
<evidence type="ECO:0000256" key="3">
    <source>
        <dbReference type="ARBA" id="ARBA00022801"/>
    </source>
</evidence>
<evidence type="ECO:0000256" key="2">
    <source>
        <dbReference type="ARBA" id="ARBA00022741"/>
    </source>
</evidence>
<dbReference type="GO" id="GO:0003677">
    <property type="term" value="F:DNA binding"/>
    <property type="evidence" value="ECO:0007669"/>
    <property type="project" value="UniProtKB-KW"/>
</dbReference>
<feature type="region of interest" description="Disordered" evidence="13">
    <location>
        <begin position="845"/>
        <end position="864"/>
    </location>
</feature>
<dbReference type="EMBL" id="CAJOBC010007646">
    <property type="protein sequence ID" value="CAF3938791.1"/>
    <property type="molecule type" value="Genomic_DNA"/>
</dbReference>
<dbReference type="Proteomes" id="UP000681722">
    <property type="component" value="Unassembled WGS sequence"/>
</dbReference>
<feature type="coiled-coil region" evidence="12">
    <location>
        <begin position="808"/>
        <end position="835"/>
    </location>
</feature>
<keyword evidence="18" id="KW-1185">Reference proteome</keyword>
<feature type="non-terminal residue" evidence="16">
    <location>
        <position position="1"/>
    </location>
</feature>
<comment type="similarity">
    <text evidence="1">Belongs to the helicase family. UvrD subfamily.</text>
</comment>
<proteinExistence type="inferred from homology"/>
<dbReference type="EMBL" id="CAJNOQ010007646">
    <property type="protein sequence ID" value="CAF1174879.1"/>
    <property type="molecule type" value="Genomic_DNA"/>
</dbReference>
<feature type="region of interest" description="Disordered" evidence="13">
    <location>
        <begin position="687"/>
        <end position="770"/>
    </location>
</feature>
<comment type="caution">
    <text evidence="16">The sequence shown here is derived from an EMBL/GenBank/DDBJ whole genome shotgun (WGS) entry which is preliminary data.</text>
</comment>
<evidence type="ECO:0000259" key="15">
    <source>
        <dbReference type="PROSITE" id="PS51217"/>
    </source>
</evidence>
<dbReference type="GO" id="GO:0043138">
    <property type="term" value="F:3'-5' DNA helicase activity"/>
    <property type="evidence" value="ECO:0007669"/>
    <property type="project" value="UniProtKB-EC"/>
</dbReference>
<dbReference type="PANTHER" id="PTHR11070:SF2">
    <property type="entry name" value="ATP-DEPENDENT DNA HELICASE SRS2"/>
    <property type="match status" value="1"/>
</dbReference>
<dbReference type="PANTHER" id="PTHR11070">
    <property type="entry name" value="UVRD / RECB / PCRA DNA HELICASE FAMILY MEMBER"/>
    <property type="match status" value="1"/>
</dbReference>
<feature type="compositionally biased region" description="Basic and acidic residues" evidence="13">
    <location>
        <begin position="46"/>
        <end position="62"/>
    </location>
</feature>
<dbReference type="GO" id="GO:0033202">
    <property type="term" value="C:DNA helicase complex"/>
    <property type="evidence" value="ECO:0007669"/>
    <property type="project" value="TreeGrafter"/>
</dbReference>
<feature type="non-terminal residue" evidence="16">
    <location>
        <position position="876"/>
    </location>
</feature>
<dbReference type="GO" id="GO:0005829">
    <property type="term" value="C:cytosol"/>
    <property type="evidence" value="ECO:0007669"/>
    <property type="project" value="TreeGrafter"/>
</dbReference>
<feature type="region of interest" description="Disordered" evidence="13">
    <location>
        <begin position="46"/>
        <end position="65"/>
    </location>
</feature>
<feature type="compositionally biased region" description="Acidic residues" evidence="13">
    <location>
        <begin position="757"/>
        <end position="769"/>
    </location>
</feature>
<dbReference type="OrthoDB" id="6729494at2759"/>
<feature type="domain" description="UvrD-like helicase C-terminal" evidence="15">
    <location>
        <begin position="243"/>
        <end position="546"/>
    </location>
</feature>
<keyword evidence="6" id="KW-0238">DNA-binding</keyword>
<feature type="domain" description="UvrD-like helicase ATP-binding" evidence="14">
    <location>
        <begin position="1"/>
        <end position="242"/>
    </location>
</feature>
<evidence type="ECO:0000256" key="7">
    <source>
        <dbReference type="ARBA" id="ARBA00023235"/>
    </source>
</evidence>
<keyword evidence="2 11" id="KW-0547">Nucleotide-binding</keyword>
<dbReference type="PROSITE" id="PS51217">
    <property type="entry name" value="UVRD_HELICASE_CTER"/>
    <property type="match status" value="1"/>
</dbReference>